<sequence>MDTYPYNSPKSCSVGTENINLRSYGLPDFTCAVLGSYASPGLVYQDSSYNPKMNRIVFSEPKRDAVANVYLQALSLVDKEN</sequence>
<keyword evidence="2" id="KW-1185">Reference proteome</keyword>
<name>A0A9W9EUI5_9EURO</name>
<evidence type="ECO:0000313" key="2">
    <source>
        <dbReference type="Proteomes" id="UP001149165"/>
    </source>
</evidence>
<reference evidence="1" key="2">
    <citation type="journal article" date="2023" name="IMA Fungus">
        <title>Comparative genomic study of the Penicillium genus elucidates a diverse pangenome and 15 lateral gene transfer events.</title>
        <authorList>
            <person name="Petersen C."/>
            <person name="Sorensen T."/>
            <person name="Nielsen M.R."/>
            <person name="Sondergaard T.E."/>
            <person name="Sorensen J.L."/>
            <person name="Fitzpatrick D.A."/>
            <person name="Frisvad J.C."/>
            <person name="Nielsen K.L."/>
        </authorList>
    </citation>
    <scope>NUCLEOTIDE SEQUENCE</scope>
    <source>
        <strain evidence="1">IBT 30069</strain>
    </source>
</reference>
<accession>A0A9W9EUI5</accession>
<gene>
    <name evidence="1" type="ORF">N7456_011903</name>
</gene>
<proteinExistence type="predicted"/>
<dbReference type="EMBL" id="JAPQKH010000007">
    <property type="protein sequence ID" value="KAJ5088287.1"/>
    <property type="molecule type" value="Genomic_DNA"/>
</dbReference>
<evidence type="ECO:0000313" key="1">
    <source>
        <dbReference type="EMBL" id="KAJ5088287.1"/>
    </source>
</evidence>
<dbReference type="AlphaFoldDB" id="A0A9W9EUI5"/>
<dbReference type="Proteomes" id="UP001149165">
    <property type="component" value="Unassembled WGS sequence"/>
</dbReference>
<reference evidence="1" key="1">
    <citation type="submission" date="2022-11" db="EMBL/GenBank/DDBJ databases">
        <authorList>
            <person name="Petersen C."/>
        </authorList>
    </citation>
    <scope>NUCLEOTIDE SEQUENCE</scope>
    <source>
        <strain evidence="1">IBT 30069</strain>
    </source>
</reference>
<comment type="caution">
    <text evidence="1">The sequence shown here is derived from an EMBL/GenBank/DDBJ whole genome shotgun (WGS) entry which is preliminary data.</text>
</comment>
<protein>
    <submittedName>
        <fullName evidence="1">Uncharacterized protein</fullName>
    </submittedName>
</protein>
<organism evidence="1 2">
    <name type="scientific">Penicillium angulare</name>
    <dbReference type="NCBI Taxonomy" id="116970"/>
    <lineage>
        <taxon>Eukaryota</taxon>
        <taxon>Fungi</taxon>
        <taxon>Dikarya</taxon>
        <taxon>Ascomycota</taxon>
        <taxon>Pezizomycotina</taxon>
        <taxon>Eurotiomycetes</taxon>
        <taxon>Eurotiomycetidae</taxon>
        <taxon>Eurotiales</taxon>
        <taxon>Aspergillaceae</taxon>
        <taxon>Penicillium</taxon>
    </lineage>
</organism>